<feature type="domain" description="Bacterial Pleckstrin homology" evidence="1">
    <location>
        <begin position="11"/>
        <end position="111"/>
    </location>
</feature>
<dbReference type="EMBL" id="JAQIFT010000020">
    <property type="protein sequence ID" value="MDA3730967.1"/>
    <property type="molecule type" value="Genomic_DNA"/>
</dbReference>
<dbReference type="Pfam" id="PF08000">
    <property type="entry name" value="bPH_1"/>
    <property type="match status" value="1"/>
</dbReference>
<dbReference type="InterPro" id="IPR037063">
    <property type="entry name" value="PHb_sf"/>
</dbReference>
<evidence type="ECO:0000313" key="2">
    <source>
        <dbReference type="EMBL" id="MDA3730967.1"/>
    </source>
</evidence>
<dbReference type="RefSeq" id="WP_053982626.1">
    <property type="nucleotide sequence ID" value="NZ_JAQIFT010000020.1"/>
</dbReference>
<evidence type="ECO:0000313" key="3">
    <source>
        <dbReference type="Proteomes" id="UP001169242"/>
    </source>
</evidence>
<dbReference type="SUPFAM" id="SSF50729">
    <property type="entry name" value="PH domain-like"/>
    <property type="match status" value="1"/>
</dbReference>
<name>A0AA42J009_9FIRM</name>
<keyword evidence="3" id="KW-1185">Reference proteome</keyword>
<dbReference type="PANTHER" id="PTHR35796:SF3">
    <property type="entry name" value="BHLH DOMAIN-CONTAINING PROTEIN"/>
    <property type="match status" value="1"/>
</dbReference>
<dbReference type="InterPro" id="IPR012544">
    <property type="entry name" value="PHb"/>
</dbReference>
<dbReference type="Gene3D" id="2.30.29.50">
    <property type="entry name" value="Bacterial Pleckstrin homology domain"/>
    <property type="match status" value="1"/>
</dbReference>
<dbReference type="AlphaFoldDB" id="A0AA42J009"/>
<proteinExistence type="predicted"/>
<protein>
    <submittedName>
        <fullName evidence="2">PH domain-containing protein</fullName>
    </submittedName>
</protein>
<comment type="caution">
    <text evidence="2">The sequence shown here is derived from an EMBL/GenBank/DDBJ whole genome shotgun (WGS) entry which is preliminary data.</text>
</comment>
<evidence type="ECO:0000259" key="1">
    <source>
        <dbReference type="Pfam" id="PF08000"/>
    </source>
</evidence>
<accession>A0AA42J009</accession>
<dbReference type="PANTHER" id="PTHR35796">
    <property type="entry name" value="HYPOTHETICAL CYTOSOLIC PROTEIN"/>
    <property type="match status" value="1"/>
</dbReference>
<sequence length="113" mass="12906">MGLFGGSKTNNTSHFDDYLIEGEVIEAVYRLVLDEICFTNKRIIFVDKEALSTKKQLVSIPYHSIYYFGVEKGGVFELDNEIKLYTKGTHFTMEFTKGTNILEVEKLLASHIC</sequence>
<reference evidence="2" key="1">
    <citation type="journal article" date="2023" name="Int. J. Syst. Evol. Microbiol.">
        <title>&lt;i&gt;Holtiella tumoricola&lt;/i&gt; gen. nov. sp. nov., isolated from a human clinical sample.</title>
        <authorList>
            <person name="Allen-Vercoe E."/>
            <person name="Daigneault M.C."/>
            <person name="Vancuren S.J."/>
            <person name="Cochrane K."/>
            <person name="O'Neal L.L."/>
            <person name="Sankaranarayanan K."/>
            <person name="Lawson P.A."/>
        </authorList>
    </citation>
    <scope>NUCLEOTIDE SEQUENCE</scope>
    <source>
        <strain evidence="2">CC70A</strain>
    </source>
</reference>
<dbReference type="CDD" id="cd13225">
    <property type="entry name" value="PH-like_bacteria"/>
    <property type="match status" value="1"/>
</dbReference>
<organism evidence="2 3">
    <name type="scientific">Holtiella tumoricola</name>
    <dbReference type="NCBI Taxonomy" id="3018743"/>
    <lineage>
        <taxon>Bacteria</taxon>
        <taxon>Bacillati</taxon>
        <taxon>Bacillota</taxon>
        <taxon>Clostridia</taxon>
        <taxon>Lachnospirales</taxon>
        <taxon>Cellulosilyticaceae</taxon>
        <taxon>Holtiella</taxon>
    </lineage>
</organism>
<gene>
    <name evidence="2" type="ORF">PBV87_05565</name>
</gene>
<dbReference type="Proteomes" id="UP001169242">
    <property type="component" value="Unassembled WGS sequence"/>
</dbReference>